<evidence type="ECO:0000313" key="1">
    <source>
        <dbReference type="EMBL" id="PWV75250.1"/>
    </source>
</evidence>
<comment type="caution">
    <text evidence="1">The sequence shown here is derived from an EMBL/GenBank/DDBJ whole genome shotgun (WGS) entry which is preliminary data.</text>
</comment>
<dbReference type="AlphaFoldDB" id="A0A317NJD4"/>
<dbReference type="Proteomes" id="UP000246410">
    <property type="component" value="Unassembled WGS sequence"/>
</dbReference>
<sequence length="335" mass="36730">MSDDDRGELQPPSRHGTTWRESEYRVLADDLRAGADLARTARTVGRTESAVRAALRNFVPPEERVPTAEREHWIRRRLVAEPEWDWWAVVVEHHRRSRGGLWFTRHEHCARIGWRRRTPMPALAQELGTSELSAAELLRSLGLVESIEEAAERLGATPGLALAKRVAARRDDAVGARWILIVDGAAGTTRSRNAPIRRQVSLHETRAAAESERDRVLAWHARVGVDSPTAPVWWTIAERGLGAITGPTRCGVFDPAEPPGGPVRAEALTVGDVIRVAVPDGGFLQDRITAITQAGPGAPIVIDLAPVANSRVRRVVEFAPGEVVEVVRGLAERAS</sequence>
<keyword evidence="2" id="KW-1185">Reference proteome</keyword>
<proteinExistence type="predicted"/>
<accession>A0A317NJD4</accession>
<dbReference type="RefSeq" id="WP_110038583.1">
    <property type="nucleotide sequence ID" value="NZ_QGTL01000005.1"/>
</dbReference>
<reference evidence="1 2" key="1">
    <citation type="submission" date="2018-05" db="EMBL/GenBank/DDBJ databases">
        <title>Genomic Encyclopedia of Type Strains, Phase IV (KMG-IV): sequencing the most valuable type-strain genomes for metagenomic binning, comparative biology and taxonomic classification.</title>
        <authorList>
            <person name="Goeker M."/>
        </authorList>
    </citation>
    <scope>NUCLEOTIDE SEQUENCE [LARGE SCALE GENOMIC DNA]</scope>
    <source>
        <strain evidence="1 2">DSM 44717</strain>
    </source>
</reference>
<gene>
    <name evidence="1" type="ORF">DFR69_105324</name>
</gene>
<organism evidence="1 2">
    <name type="scientific">Nocardia neocaledoniensis</name>
    <dbReference type="NCBI Taxonomy" id="236511"/>
    <lineage>
        <taxon>Bacteria</taxon>
        <taxon>Bacillati</taxon>
        <taxon>Actinomycetota</taxon>
        <taxon>Actinomycetes</taxon>
        <taxon>Mycobacteriales</taxon>
        <taxon>Nocardiaceae</taxon>
        <taxon>Nocardia</taxon>
    </lineage>
</organism>
<protein>
    <submittedName>
        <fullName evidence="1">Uncharacterized protein</fullName>
    </submittedName>
</protein>
<dbReference type="EMBL" id="QGTL01000005">
    <property type="protein sequence ID" value="PWV75250.1"/>
    <property type="molecule type" value="Genomic_DNA"/>
</dbReference>
<evidence type="ECO:0000313" key="2">
    <source>
        <dbReference type="Proteomes" id="UP000246410"/>
    </source>
</evidence>
<name>A0A317NJD4_9NOCA</name>